<organism evidence="3">
    <name type="scientific">Ixodes ricinus</name>
    <name type="common">Common tick</name>
    <name type="synonym">Acarus ricinus</name>
    <dbReference type="NCBI Taxonomy" id="34613"/>
    <lineage>
        <taxon>Eukaryota</taxon>
        <taxon>Metazoa</taxon>
        <taxon>Ecdysozoa</taxon>
        <taxon>Arthropoda</taxon>
        <taxon>Chelicerata</taxon>
        <taxon>Arachnida</taxon>
        <taxon>Acari</taxon>
        <taxon>Parasitiformes</taxon>
        <taxon>Ixodida</taxon>
        <taxon>Ixodoidea</taxon>
        <taxon>Ixodidae</taxon>
        <taxon>Ixodinae</taxon>
        <taxon>Ixodes</taxon>
    </lineage>
</organism>
<dbReference type="EMBL" id="GIFC01007998">
    <property type="protein sequence ID" value="MXU90081.1"/>
    <property type="molecule type" value="Transcribed_RNA"/>
</dbReference>
<dbReference type="AlphaFoldDB" id="A0A6B0UKJ5"/>
<feature type="region of interest" description="Disordered" evidence="1">
    <location>
        <begin position="58"/>
        <end position="80"/>
    </location>
</feature>
<reference evidence="3" key="1">
    <citation type="submission" date="2019-12" db="EMBL/GenBank/DDBJ databases">
        <title>An insight into the sialome of adult female Ixodes ricinus ticks feeding for 6 days.</title>
        <authorList>
            <person name="Perner J."/>
            <person name="Ribeiro J.M.C."/>
        </authorList>
    </citation>
    <scope>NUCLEOTIDE SEQUENCE</scope>
    <source>
        <strain evidence="3">Semi-engorged</strain>
        <tissue evidence="3">Salivary glands</tissue>
    </source>
</reference>
<name>A0A6B0UKJ5_IXORI</name>
<protein>
    <submittedName>
        <fullName evidence="3">Putative secreted protein</fullName>
    </submittedName>
</protein>
<feature type="chain" id="PRO_5025474109" evidence="2">
    <location>
        <begin position="33"/>
        <end position="112"/>
    </location>
</feature>
<evidence type="ECO:0000256" key="2">
    <source>
        <dbReference type="SAM" id="SignalP"/>
    </source>
</evidence>
<feature type="signal peptide" evidence="2">
    <location>
        <begin position="1"/>
        <end position="32"/>
    </location>
</feature>
<proteinExistence type="predicted"/>
<accession>A0A6B0UKJ5</accession>
<evidence type="ECO:0000313" key="3">
    <source>
        <dbReference type="EMBL" id="MXU90081.1"/>
    </source>
</evidence>
<keyword evidence="2" id="KW-0732">Signal</keyword>
<sequence>MIAAHHNILAVEHSVQVLIFLLLCISPIDLRALPGVKQWPPVAPPEGSRSAIQPTTIEISERGPSAPQHGGNVTRRQRRSRWQRTGAFLENVYRWRIKRRAANFASPREFCN</sequence>
<evidence type="ECO:0000256" key="1">
    <source>
        <dbReference type="SAM" id="MobiDB-lite"/>
    </source>
</evidence>